<evidence type="ECO:0000256" key="1">
    <source>
        <dbReference type="ARBA" id="ARBA00004651"/>
    </source>
</evidence>
<dbReference type="GO" id="GO:0055085">
    <property type="term" value="P:transmembrane transport"/>
    <property type="evidence" value="ECO:0007669"/>
    <property type="project" value="InterPro"/>
</dbReference>
<keyword evidence="2 7" id="KW-0813">Transport</keyword>
<dbReference type="PROSITE" id="PS50928">
    <property type="entry name" value="ABC_TM1"/>
    <property type="match status" value="1"/>
</dbReference>
<feature type="transmembrane region" description="Helical" evidence="7">
    <location>
        <begin position="111"/>
        <end position="132"/>
    </location>
</feature>
<protein>
    <submittedName>
        <fullName evidence="9">Carbohydrate ABC transporter permease</fullName>
    </submittedName>
</protein>
<evidence type="ECO:0000259" key="8">
    <source>
        <dbReference type="PROSITE" id="PS50928"/>
    </source>
</evidence>
<evidence type="ECO:0000256" key="6">
    <source>
        <dbReference type="ARBA" id="ARBA00023136"/>
    </source>
</evidence>
<dbReference type="PANTHER" id="PTHR32243:SF18">
    <property type="entry name" value="INNER MEMBRANE ABC TRANSPORTER PERMEASE PROTEIN YCJP"/>
    <property type="match status" value="1"/>
</dbReference>
<dbReference type="CDD" id="cd06261">
    <property type="entry name" value="TM_PBP2"/>
    <property type="match status" value="1"/>
</dbReference>
<feature type="transmembrane region" description="Helical" evidence="7">
    <location>
        <begin position="187"/>
        <end position="212"/>
    </location>
</feature>
<keyword evidence="5 7" id="KW-1133">Transmembrane helix</keyword>
<dbReference type="Pfam" id="PF00528">
    <property type="entry name" value="BPD_transp_1"/>
    <property type="match status" value="1"/>
</dbReference>
<evidence type="ECO:0000256" key="5">
    <source>
        <dbReference type="ARBA" id="ARBA00022989"/>
    </source>
</evidence>
<evidence type="ECO:0000256" key="7">
    <source>
        <dbReference type="RuleBase" id="RU363032"/>
    </source>
</evidence>
<evidence type="ECO:0000313" key="10">
    <source>
        <dbReference type="Proteomes" id="UP000886819"/>
    </source>
</evidence>
<dbReference type="InterPro" id="IPR035906">
    <property type="entry name" value="MetI-like_sf"/>
</dbReference>
<dbReference type="EMBL" id="DVFI01000121">
    <property type="protein sequence ID" value="HIQ63663.1"/>
    <property type="molecule type" value="Genomic_DNA"/>
</dbReference>
<dbReference type="AlphaFoldDB" id="A0A9D1CJR3"/>
<dbReference type="InterPro" id="IPR050901">
    <property type="entry name" value="BP-dep_ABC_trans_perm"/>
</dbReference>
<keyword evidence="3" id="KW-1003">Cell membrane</keyword>
<reference evidence="9" key="1">
    <citation type="submission" date="2020-10" db="EMBL/GenBank/DDBJ databases">
        <authorList>
            <person name="Gilroy R."/>
        </authorList>
    </citation>
    <scope>NUCLEOTIDE SEQUENCE</scope>
    <source>
        <strain evidence="9">ChiHile30-977</strain>
    </source>
</reference>
<accession>A0A9D1CJR3</accession>
<dbReference type="InterPro" id="IPR000515">
    <property type="entry name" value="MetI-like"/>
</dbReference>
<feature type="domain" description="ABC transmembrane type-1" evidence="8">
    <location>
        <begin position="75"/>
        <end position="267"/>
    </location>
</feature>
<keyword evidence="6 7" id="KW-0472">Membrane</keyword>
<comment type="caution">
    <text evidence="9">The sequence shown here is derived from an EMBL/GenBank/DDBJ whole genome shotgun (WGS) entry which is preliminary data.</text>
</comment>
<evidence type="ECO:0000313" key="9">
    <source>
        <dbReference type="EMBL" id="HIQ63663.1"/>
    </source>
</evidence>
<sequence length="282" mass="31004">MGRRAKKRLWAVVRYGLLLALMAFTLLPVLWMFVSSLKPEADIWEAVPRWIPRQATLENYVWAFGPYSANIVPLLRNSLITSAVTALMTAAFAATSGYILGKFTFPGKKAFAVLVILSQLFQGPILMTPWYRLAMNWGLVNTRLALILIYGTVTIPIGVWLMSGFMNAIPDELEEAARMDGCSLLRTFWSVILPLSAPGLVSIVLYAFILAWNDYQYALILTSSAKAKTIQVGLAQLMESSGKHNWGGILATGTVVVVPVVVLFALIQKYFIQGLTAGAIKG</sequence>
<evidence type="ECO:0000256" key="3">
    <source>
        <dbReference type="ARBA" id="ARBA00022475"/>
    </source>
</evidence>
<proteinExistence type="inferred from homology"/>
<dbReference type="Gene3D" id="1.10.3720.10">
    <property type="entry name" value="MetI-like"/>
    <property type="match status" value="1"/>
</dbReference>
<dbReference type="Proteomes" id="UP000886819">
    <property type="component" value="Unassembled WGS sequence"/>
</dbReference>
<evidence type="ECO:0000256" key="4">
    <source>
        <dbReference type="ARBA" id="ARBA00022692"/>
    </source>
</evidence>
<feature type="transmembrane region" description="Helical" evidence="7">
    <location>
        <begin position="144"/>
        <end position="166"/>
    </location>
</feature>
<dbReference type="GO" id="GO:0005886">
    <property type="term" value="C:plasma membrane"/>
    <property type="evidence" value="ECO:0007669"/>
    <property type="project" value="UniProtKB-SubCell"/>
</dbReference>
<name>A0A9D1CJR3_9FIRM</name>
<organism evidence="9 10">
    <name type="scientific">Candidatus Avichristensenella intestinipullorum</name>
    <dbReference type="NCBI Taxonomy" id="2840693"/>
    <lineage>
        <taxon>Bacteria</taxon>
        <taxon>Bacillati</taxon>
        <taxon>Bacillota</taxon>
        <taxon>Clostridia</taxon>
        <taxon>Candidatus Avichristensenella</taxon>
    </lineage>
</organism>
<comment type="similarity">
    <text evidence="7">Belongs to the binding-protein-dependent transport system permease family.</text>
</comment>
<comment type="subcellular location">
    <subcellularLocation>
        <location evidence="1 7">Cell membrane</location>
        <topology evidence="1 7">Multi-pass membrane protein</topology>
    </subcellularLocation>
</comment>
<gene>
    <name evidence="9" type="ORF">IAA66_08800</name>
</gene>
<keyword evidence="4 7" id="KW-0812">Transmembrane</keyword>
<evidence type="ECO:0000256" key="2">
    <source>
        <dbReference type="ARBA" id="ARBA00022448"/>
    </source>
</evidence>
<dbReference type="SUPFAM" id="SSF161098">
    <property type="entry name" value="MetI-like"/>
    <property type="match status" value="1"/>
</dbReference>
<dbReference type="PANTHER" id="PTHR32243">
    <property type="entry name" value="MALTOSE TRANSPORT SYSTEM PERMEASE-RELATED"/>
    <property type="match status" value="1"/>
</dbReference>
<feature type="transmembrane region" description="Helical" evidence="7">
    <location>
        <begin position="79"/>
        <end position="99"/>
    </location>
</feature>
<feature type="transmembrane region" description="Helical" evidence="7">
    <location>
        <begin position="246"/>
        <end position="267"/>
    </location>
</feature>
<reference evidence="9" key="2">
    <citation type="journal article" date="2021" name="PeerJ">
        <title>Extensive microbial diversity within the chicken gut microbiome revealed by metagenomics and culture.</title>
        <authorList>
            <person name="Gilroy R."/>
            <person name="Ravi A."/>
            <person name="Getino M."/>
            <person name="Pursley I."/>
            <person name="Horton D.L."/>
            <person name="Alikhan N.F."/>
            <person name="Baker D."/>
            <person name="Gharbi K."/>
            <person name="Hall N."/>
            <person name="Watson M."/>
            <person name="Adriaenssens E.M."/>
            <person name="Foster-Nyarko E."/>
            <person name="Jarju S."/>
            <person name="Secka A."/>
            <person name="Antonio M."/>
            <person name="Oren A."/>
            <person name="Chaudhuri R.R."/>
            <person name="La Ragione R."/>
            <person name="Hildebrand F."/>
            <person name="Pallen M.J."/>
        </authorList>
    </citation>
    <scope>NUCLEOTIDE SEQUENCE</scope>
    <source>
        <strain evidence="9">ChiHile30-977</strain>
    </source>
</reference>
<feature type="transmembrane region" description="Helical" evidence="7">
    <location>
        <begin position="12"/>
        <end position="34"/>
    </location>
</feature>